<evidence type="ECO:0000313" key="2">
    <source>
        <dbReference type="EMBL" id="KAF4036371.1"/>
    </source>
</evidence>
<feature type="region of interest" description="Disordered" evidence="1">
    <location>
        <begin position="153"/>
        <end position="183"/>
    </location>
</feature>
<comment type="caution">
    <text evidence="2">The sequence shown here is derived from an EMBL/GenBank/DDBJ whole genome shotgun (WGS) entry which is preliminary data.</text>
</comment>
<name>A0A833T9C3_PHYIN</name>
<evidence type="ECO:0000313" key="3">
    <source>
        <dbReference type="Proteomes" id="UP000602510"/>
    </source>
</evidence>
<dbReference type="EMBL" id="WSZM01000268">
    <property type="protein sequence ID" value="KAF4036371.1"/>
    <property type="molecule type" value="Genomic_DNA"/>
</dbReference>
<accession>A0A833T9C3</accession>
<organism evidence="2 3">
    <name type="scientific">Phytophthora infestans</name>
    <name type="common">Potato late blight agent</name>
    <name type="synonym">Botrytis infestans</name>
    <dbReference type="NCBI Taxonomy" id="4787"/>
    <lineage>
        <taxon>Eukaryota</taxon>
        <taxon>Sar</taxon>
        <taxon>Stramenopiles</taxon>
        <taxon>Oomycota</taxon>
        <taxon>Peronosporomycetes</taxon>
        <taxon>Peronosporales</taxon>
        <taxon>Peronosporaceae</taxon>
        <taxon>Phytophthora</taxon>
    </lineage>
</organism>
<evidence type="ECO:0000256" key="1">
    <source>
        <dbReference type="SAM" id="MobiDB-lite"/>
    </source>
</evidence>
<keyword evidence="3" id="KW-1185">Reference proteome</keyword>
<reference evidence="2" key="1">
    <citation type="submission" date="2020-04" db="EMBL/GenBank/DDBJ databases">
        <title>Hybrid Assembly of Korean Phytophthora infestans isolates.</title>
        <authorList>
            <person name="Prokchorchik M."/>
            <person name="Lee Y."/>
            <person name="Seo J."/>
            <person name="Cho J.-H."/>
            <person name="Park Y.-E."/>
            <person name="Jang D.-C."/>
            <person name="Im J.-S."/>
            <person name="Choi J.-G."/>
            <person name="Park H.-J."/>
            <person name="Lee G.-B."/>
            <person name="Lee Y.-G."/>
            <person name="Hong S.-Y."/>
            <person name="Cho K."/>
            <person name="Sohn K.H."/>
        </authorList>
    </citation>
    <scope>NUCLEOTIDE SEQUENCE</scope>
    <source>
        <strain evidence="2">KR_1_A1</strain>
    </source>
</reference>
<dbReference type="AlphaFoldDB" id="A0A833T9C3"/>
<proteinExistence type="predicted"/>
<sequence length="326" mass="38029">MQPLNISACLKQKETPVYGGTEDDDIDVYVLNIISWYAAYGLYLSQDQLMLNHTKGTTKKWLLQDYKSERRWSHIRFVTRSQEEDLVLSFFDCNQESKSLDTYIDEFQRLRSNNDVSEKYKMIIFKKGLRSNQLRELLKTQIHESLDEPFDAVRSFNPRDIPAENPTGSQNPYPGSNKKAGAFKNKSNELSKCSLSRWLEKRHTEDKRWMLHPELCPMEEESDSEQHQQRSHIITRLRQATTTKYGVSRPSIASTNAQNRVFDPGRKANYMYFQSGNGEKKLTPERYLIKTVRCERNTTSAAARAFFDEGADFVEFQRNSWSSRAE</sequence>
<gene>
    <name evidence="2" type="ORF">GN244_ATG11576</name>
</gene>
<protein>
    <submittedName>
        <fullName evidence="2">Retrotransposon gag protein</fullName>
    </submittedName>
</protein>
<dbReference type="Proteomes" id="UP000602510">
    <property type="component" value="Unassembled WGS sequence"/>
</dbReference>